<dbReference type="RefSeq" id="WP_090698533.1">
    <property type="nucleotide sequence ID" value="NZ_FOSP01000008.1"/>
</dbReference>
<dbReference type="InterPro" id="IPR016181">
    <property type="entry name" value="Acyl_CoA_acyltransferase"/>
</dbReference>
<accession>A0A1I4ABF2</accession>
<reference evidence="2" key="1">
    <citation type="submission" date="2016-10" db="EMBL/GenBank/DDBJ databases">
        <authorList>
            <person name="Varghese N."/>
            <person name="Submissions S."/>
        </authorList>
    </citation>
    <scope>NUCLEOTIDE SEQUENCE [LARGE SCALE GENOMIC DNA]</scope>
    <source>
        <strain evidence="2">Nm69</strain>
    </source>
</reference>
<protein>
    <recommendedName>
        <fullName evidence="3">N-acetyltransferase domain-containing protein</fullName>
    </recommendedName>
</protein>
<dbReference type="Gene3D" id="3.40.630.30">
    <property type="match status" value="1"/>
</dbReference>
<dbReference type="InterPro" id="IPR039968">
    <property type="entry name" value="BcerS-like"/>
</dbReference>
<proteinExistence type="predicted"/>
<organism evidence="1 2">
    <name type="scientific">Nitrosomonas aestuarii</name>
    <dbReference type="NCBI Taxonomy" id="52441"/>
    <lineage>
        <taxon>Bacteria</taxon>
        <taxon>Pseudomonadati</taxon>
        <taxon>Pseudomonadota</taxon>
        <taxon>Betaproteobacteria</taxon>
        <taxon>Nitrosomonadales</taxon>
        <taxon>Nitrosomonadaceae</taxon>
        <taxon>Nitrosomonas</taxon>
    </lineage>
</organism>
<name>A0A1I4ABF2_9PROT</name>
<dbReference type="Proteomes" id="UP000199533">
    <property type="component" value="Unassembled WGS sequence"/>
</dbReference>
<dbReference type="EMBL" id="FOSP01000008">
    <property type="protein sequence ID" value="SFK53623.1"/>
    <property type="molecule type" value="Genomic_DNA"/>
</dbReference>
<dbReference type="PANTHER" id="PTHR41368">
    <property type="entry name" value="PROTEIN YGHO"/>
    <property type="match status" value="1"/>
</dbReference>
<evidence type="ECO:0008006" key="3">
    <source>
        <dbReference type="Google" id="ProtNLM"/>
    </source>
</evidence>
<dbReference type="OrthoDB" id="9806005at2"/>
<dbReference type="AlphaFoldDB" id="A0A1I4ABF2"/>
<sequence>MTDQPRIVQATSPADMTAFMELPYRLYRGEPTWRPPLRMLQKEQFNPRKNMGLARLDVAYWLARSGDKVIGRIASFVNHVHLEVHKDGSGHFGFLDTDAAYPDAQPMLLKQAEDWLRGKGMTAIGGPYNFSVNEECGMLVDGFDTPQMMMMPHGAARYPASMEAAGYAKAMDTYAFLGNTKDGYPRPPIVEKMQAYIDKSSSLNIRPMRKDAFEEEITLAMDIFNDAWSNNWNYIPYSDAQVQHMAREMKLLIDPAGFWFGEVDGVAKGFVLMLPNLNEAVRDLDGRLFPFDWARLLWRLKVSGVKSARIPLMGIRQDIQKKRSGSALMLSMFEACYGAMRPRGIHDVEMSWILEPNVDVQNMIRLSTASIYKTYRLYTKPL</sequence>
<evidence type="ECO:0000313" key="2">
    <source>
        <dbReference type="Proteomes" id="UP000199533"/>
    </source>
</evidence>
<dbReference type="STRING" id="52441.SAMN05216302_1008113"/>
<gene>
    <name evidence="1" type="ORF">SAMN05216302_1008113</name>
</gene>
<dbReference type="PANTHER" id="PTHR41368:SF1">
    <property type="entry name" value="PROTEIN YGHO"/>
    <property type="match status" value="1"/>
</dbReference>
<keyword evidence="2" id="KW-1185">Reference proteome</keyword>
<evidence type="ECO:0000313" key="1">
    <source>
        <dbReference type="EMBL" id="SFK53623.1"/>
    </source>
</evidence>
<dbReference type="SUPFAM" id="SSF55729">
    <property type="entry name" value="Acyl-CoA N-acyltransferases (Nat)"/>
    <property type="match status" value="1"/>
</dbReference>